<feature type="domain" description="Nudix hydrolase" evidence="14">
    <location>
        <begin position="223"/>
        <end position="354"/>
    </location>
</feature>
<organism evidence="15 16">
    <name type="scientific">Streptomyces chiangmaiensis</name>
    <dbReference type="NCBI Taxonomy" id="766497"/>
    <lineage>
        <taxon>Bacteria</taxon>
        <taxon>Bacillati</taxon>
        <taxon>Actinomycetota</taxon>
        <taxon>Actinomycetes</taxon>
        <taxon>Kitasatosporales</taxon>
        <taxon>Streptomycetaceae</taxon>
        <taxon>Streptomyces</taxon>
    </lineage>
</organism>
<comment type="catalytic activity">
    <reaction evidence="11 12">
        <text>dTMP + ATP = dTDP + ADP</text>
        <dbReference type="Rhea" id="RHEA:13517"/>
        <dbReference type="ChEBI" id="CHEBI:30616"/>
        <dbReference type="ChEBI" id="CHEBI:58369"/>
        <dbReference type="ChEBI" id="CHEBI:63528"/>
        <dbReference type="ChEBI" id="CHEBI:456216"/>
        <dbReference type="EC" id="2.7.4.9"/>
    </reaction>
</comment>
<dbReference type="PRINTS" id="PR00502">
    <property type="entry name" value="NUDIXFAMILY"/>
</dbReference>
<evidence type="ECO:0000259" key="14">
    <source>
        <dbReference type="PROSITE" id="PS51462"/>
    </source>
</evidence>
<dbReference type="PANTHER" id="PTHR10344">
    <property type="entry name" value="THYMIDYLATE KINASE"/>
    <property type="match status" value="1"/>
</dbReference>
<dbReference type="SUPFAM" id="SSF55811">
    <property type="entry name" value="Nudix"/>
    <property type="match status" value="1"/>
</dbReference>
<keyword evidence="7 12" id="KW-0547">Nucleotide-binding</keyword>
<dbReference type="InterPro" id="IPR039430">
    <property type="entry name" value="Thymidylate_kin-like_dom"/>
</dbReference>
<dbReference type="NCBIfam" id="TIGR00041">
    <property type="entry name" value="DTMP_kinase"/>
    <property type="match status" value="1"/>
</dbReference>
<dbReference type="InterPro" id="IPR000086">
    <property type="entry name" value="NUDIX_hydrolase_dom"/>
</dbReference>
<proteinExistence type="inferred from homology"/>
<protein>
    <recommendedName>
        <fullName evidence="4 12">Thymidylate kinase</fullName>
        <ecNumber evidence="3 12">2.7.4.9</ecNumber>
    </recommendedName>
    <alternativeName>
        <fullName evidence="12">dTMP kinase</fullName>
    </alternativeName>
</protein>
<keyword evidence="10 12" id="KW-0067">ATP-binding</keyword>
<keyword evidence="9 13" id="KW-0378">Hydrolase</keyword>
<dbReference type="Gene3D" id="3.90.79.10">
    <property type="entry name" value="Nucleoside Triphosphate Pyrophosphohydrolase"/>
    <property type="match status" value="1"/>
</dbReference>
<keyword evidence="5 12" id="KW-0808">Transferase</keyword>
<comment type="similarity">
    <text evidence="2 12">Belongs to the thymidylate kinase family.</text>
</comment>
<evidence type="ECO:0000256" key="10">
    <source>
        <dbReference type="ARBA" id="ARBA00022840"/>
    </source>
</evidence>
<dbReference type="SUPFAM" id="SSF52540">
    <property type="entry name" value="P-loop containing nucleoside triphosphate hydrolases"/>
    <property type="match status" value="1"/>
</dbReference>
<dbReference type="Proteomes" id="UP001333996">
    <property type="component" value="Unassembled WGS sequence"/>
</dbReference>
<keyword evidence="16" id="KW-1185">Reference proteome</keyword>
<dbReference type="RefSeq" id="WP_329511883.1">
    <property type="nucleotide sequence ID" value="NZ_BAAAYZ010000216.1"/>
</dbReference>
<dbReference type="InterPro" id="IPR020084">
    <property type="entry name" value="NUDIX_hydrolase_CS"/>
</dbReference>
<dbReference type="InterPro" id="IPR027417">
    <property type="entry name" value="P-loop_NTPase"/>
</dbReference>
<dbReference type="PANTHER" id="PTHR10344:SF4">
    <property type="entry name" value="UMP-CMP KINASE 2, MITOCHONDRIAL"/>
    <property type="match status" value="1"/>
</dbReference>
<dbReference type="InterPro" id="IPR018094">
    <property type="entry name" value="Thymidylate_kinase"/>
</dbReference>
<dbReference type="PROSITE" id="PS51462">
    <property type="entry name" value="NUDIX"/>
    <property type="match status" value="1"/>
</dbReference>
<comment type="caution">
    <text evidence="12">Lacks conserved residue(s) required for the propagation of feature annotation.</text>
</comment>
<gene>
    <name evidence="12 15" type="primary">tmk</name>
    <name evidence="15" type="ORF">VXC91_37795</name>
</gene>
<evidence type="ECO:0000256" key="3">
    <source>
        <dbReference type="ARBA" id="ARBA00012980"/>
    </source>
</evidence>
<reference evidence="15" key="1">
    <citation type="submission" date="2024-01" db="EMBL/GenBank/DDBJ databases">
        <title>First draft genome sequence data of TA4-1, the type strain of Gram-positive actinobacterium Streptomyces chiangmaiensis.</title>
        <authorList>
            <person name="Yasawong M."/>
            <person name="Nantapong N."/>
        </authorList>
    </citation>
    <scope>NUCLEOTIDE SEQUENCE</scope>
    <source>
        <strain evidence="15">TA4-1</strain>
    </source>
</reference>
<evidence type="ECO:0000256" key="2">
    <source>
        <dbReference type="ARBA" id="ARBA00009776"/>
    </source>
</evidence>
<dbReference type="CDD" id="cd04683">
    <property type="entry name" value="NUDIX_Hydrolase"/>
    <property type="match status" value="1"/>
</dbReference>
<evidence type="ECO:0000256" key="6">
    <source>
        <dbReference type="ARBA" id="ARBA00022727"/>
    </source>
</evidence>
<evidence type="ECO:0000256" key="1">
    <source>
        <dbReference type="ARBA" id="ARBA00005582"/>
    </source>
</evidence>
<evidence type="ECO:0000256" key="8">
    <source>
        <dbReference type="ARBA" id="ARBA00022777"/>
    </source>
</evidence>
<accession>A0ABU7FU69</accession>
<evidence type="ECO:0000256" key="11">
    <source>
        <dbReference type="ARBA" id="ARBA00048743"/>
    </source>
</evidence>
<evidence type="ECO:0000256" key="5">
    <source>
        <dbReference type="ARBA" id="ARBA00022679"/>
    </source>
</evidence>
<comment type="caution">
    <text evidence="15">The sequence shown here is derived from an EMBL/GenBank/DDBJ whole genome shotgun (WGS) entry which is preliminary data.</text>
</comment>
<evidence type="ECO:0000256" key="7">
    <source>
        <dbReference type="ARBA" id="ARBA00022741"/>
    </source>
</evidence>
<comment type="function">
    <text evidence="12">Phosphorylation of dTMP to form dTDP in both de novo and salvage pathways of dTTP synthesis.</text>
</comment>
<dbReference type="HAMAP" id="MF_00165">
    <property type="entry name" value="Thymidylate_kinase"/>
    <property type="match status" value="1"/>
</dbReference>
<keyword evidence="8 12" id="KW-0418">Kinase</keyword>
<dbReference type="EMBL" id="JAYWVC010000239">
    <property type="protein sequence ID" value="MED7827503.1"/>
    <property type="molecule type" value="Genomic_DNA"/>
</dbReference>
<evidence type="ECO:0000313" key="16">
    <source>
        <dbReference type="Proteomes" id="UP001333996"/>
    </source>
</evidence>
<name>A0ABU7FU69_9ACTN</name>
<evidence type="ECO:0000256" key="4">
    <source>
        <dbReference type="ARBA" id="ARBA00017144"/>
    </source>
</evidence>
<dbReference type="EC" id="2.7.4.9" evidence="3 12"/>
<keyword evidence="6 12" id="KW-0545">Nucleotide biosynthesis</keyword>
<dbReference type="InterPro" id="IPR020476">
    <property type="entry name" value="Nudix_hydrolase"/>
</dbReference>
<evidence type="ECO:0000256" key="9">
    <source>
        <dbReference type="ARBA" id="ARBA00022801"/>
    </source>
</evidence>
<evidence type="ECO:0000313" key="15">
    <source>
        <dbReference type="EMBL" id="MED7827503.1"/>
    </source>
</evidence>
<evidence type="ECO:0000256" key="12">
    <source>
        <dbReference type="HAMAP-Rule" id="MF_00165"/>
    </source>
</evidence>
<evidence type="ECO:0000256" key="13">
    <source>
        <dbReference type="RuleBase" id="RU003476"/>
    </source>
</evidence>
<dbReference type="InterPro" id="IPR015797">
    <property type="entry name" value="NUDIX_hydrolase-like_dom_sf"/>
</dbReference>
<dbReference type="PROSITE" id="PS00893">
    <property type="entry name" value="NUDIX_BOX"/>
    <property type="match status" value="1"/>
</dbReference>
<dbReference type="Gene3D" id="3.40.50.300">
    <property type="entry name" value="P-loop containing nucleotide triphosphate hydrolases"/>
    <property type="match status" value="1"/>
</dbReference>
<dbReference type="Pfam" id="PF00293">
    <property type="entry name" value="NUDIX"/>
    <property type="match status" value="1"/>
</dbReference>
<dbReference type="Pfam" id="PF02223">
    <property type="entry name" value="Thymidylate_kin"/>
    <property type="match status" value="1"/>
</dbReference>
<comment type="similarity">
    <text evidence="1 13">Belongs to the Nudix hydrolase family.</text>
</comment>
<sequence length="365" mass="39820">MTGGRPGWFVTIDGPSGVGKSTTVQTLHDHLAARGRPARRTLEPTGSDLGQFTRSHANQIHGLALACLVAANRYEHIDTEIEPALQAGQLIISDRYLPSTLVLQQLDGVPLDFLLTLNRHVLLPDLAVILTADPSLIAQRIATRGITHRWHLDPTGPSREVDLYADAASHLLAMGVEVLLLDTSNATPSDVARRIADAIPALPLASNASPTRPTPPGNMSGQPAQPVIDTHVILRDGDKILFSQRGGPYGHGRWHMPSGKLDHGEPLTDGAARELLEETGITVDPAHLRLVHVVHHRQNTQVERIGFFFEATTWEGIPVNKEPDKCLALEWFTVHDLPNDIIEYPQAGLLGYLNDTGTLAEHNWK</sequence>
<dbReference type="GO" id="GO:0004798">
    <property type="term" value="F:dTMP kinase activity"/>
    <property type="evidence" value="ECO:0007669"/>
    <property type="project" value="UniProtKB-EC"/>
</dbReference>
<dbReference type="CDD" id="cd01672">
    <property type="entry name" value="TMPK"/>
    <property type="match status" value="1"/>
</dbReference>